<evidence type="ECO:0000313" key="13">
    <source>
        <dbReference type="Proteomes" id="UP000010301"/>
    </source>
</evidence>
<evidence type="ECO:0000256" key="1">
    <source>
        <dbReference type="ARBA" id="ARBA00001933"/>
    </source>
</evidence>
<dbReference type="Gene3D" id="3.40.640.10">
    <property type="entry name" value="Type I PLP-dependent aspartate aminotransferase-like (Major domain)"/>
    <property type="match status" value="1"/>
</dbReference>
<keyword evidence="4 12" id="KW-0808">Transferase</keyword>
<accession>C0W039</accession>
<comment type="caution">
    <text evidence="12">The sequence shown here is derived from an EMBL/GenBank/DDBJ whole genome shotgun (WGS) entry which is preliminary data.</text>
</comment>
<dbReference type="EMBL" id="ACFG01000030">
    <property type="protein sequence ID" value="EEH63898.1"/>
    <property type="molecule type" value="Genomic_DNA"/>
</dbReference>
<dbReference type="GO" id="GO:0046872">
    <property type="term" value="F:metal ion binding"/>
    <property type="evidence" value="ECO:0007669"/>
    <property type="project" value="UniProtKB-KW"/>
</dbReference>
<keyword evidence="12" id="KW-0032">Aminotransferase</keyword>
<dbReference type="InterPro" id="IPR020578">
    <property type="entry name" value="Aminotrans_V_PyrdxlP_BS"/>
</dbReference>
<keyword evidence="13" id="KW-1185">Reference proteome</keyword>
<dbReference type="InterPro" id="IPR015424">
    <property type="entry name" value="PyrdxlP-dep_Trfase"/>
</dbReference>
<comment type="cofactor">
    <cofactor evidence="1 10">
        <name>pyridoxal 5'-phosphate</name>
        <dbReference type="ChEBI" id="CHEBI:597326"/>
    </cofactor>
</comment>
<evidence type="ECO:0000256" key="8">
    <source>
        <dbReference type="ARBA" id="ARBA00023014"/>
    </source>
</evidence>
<dbReference type="PANTHER" id="PTHR11601">
    <property type="entry name" value="CYSTEINE DESULFURYLASE FAMILY MEMBER"/>
    <property type="match status" value="1"/>
</dbReference>
<dbReference type="RefSeq" id="WP_006546689.1">
    <property type="nucleotide sequence ID" value="NZ_DS999543.1"/>
</dbReference>
<comment type="similarity">
    <text evidence="2">Belongs to the class-V pyridoxal-phosphate-dependent aminotransferase family. NifS/IscS subfamily.</text>
</comment>
<dbReference type="Pfam" id="PF00266">
    <property type="entry name" value="Aminotran_5"/>
    <property type="match status" value="1"/>
</dbReference>
<dbReference type="GO" id="GO:0008483">
    <property type="term" value="F:transaminase activity"/>
    <property type="evidence" value="ECO:0007669"/>
    <property type="project" value="UniProtKB-KW"/>
</dbReference>
<keyword evidence="7" id="KW-0408">Iron</keyword>
<dbReference type="PROSITE" id="PS00595">
    <property type="entry name" value="AA_TRANSFER_CLASS_5"/>
    <property type="match status" value="1"/>
</dbReference>
<dbReference type="InterPro" id="IPR015421">
    <property type="entry name" value="PyrdxlP-dep_Trfase_major"/>
</dbReference>
<dbReference type="Gene3D" id="3.90.1150.10">
    <property type="entry name" value="Aspartate Aminotransferase, domain 1"/>
    <property type="match status" value="1"/>
</dbReference>
<dbReference type="EC" id="2.8.1.7" evidence="3"/>
<dbReference type="PANTHER" id="PTHR11601:SF34">
    <property type="entry name" value="CYSTEINE DESULFURASE"/>
    <property type="match status" value="1"/>
</dbReference>
<proteinExistence type="inferred from homology"/>
<dbReference type="STRING" id="525245.HMPREF0044_0917"/>
<dbReference type="PIRSF" id="PIRSF005572">
    <property type="entry name" value="NifS"/>
    <property type="match status" value="1"/>
</dbReference>
<dbReference type="SUPFAM" id="SSF53383">
    <property type="entry name" value="PLP-dependent transferases"/>
    <property type="match status" value="1"/>
</dbReference>
<evidence type="ECO:0000256" key="2">
    <source>
        <dbReference type="ARBA" id="ARBA00006490"/>
    </source>
</evidence>
<keyword evidence="5" id="KW-0479">Metal-binding</keyword>
<gene>
    <name evidence="12" type="ORF">HMPREF0044_0917</name>
</gene>
<dbReference type="eggNOG" id="COG1104">
    <property type="taxonomic scope" value="Bacteria"/>
</dbReference>
<dbReference type="InterPro" id="IPR016454">
    <property type="entry name" value="Cysteine_dSase"/>
</dbReference>
<feature type="domain" description="Aminotransferase class V" evidence="11">
    <location>
        <begin position="2"/>
        <end position="377"/>
    </location>
</feature>
<comment type="catalytic activity">
    <reaction evidence="9">
        <text>(sulfur carrier)-H + L-cysteine = (sulfur carrier)-SH + L-alanine</text>
        <dbReference type="Rhea" id="RHEA:43892"/>
        <dbReference type="Rhea" id="RHEA-COMP:14737"/>
        <dbReference type="Rhea" id="RHEA-COMP:14739"/>
        <dbReference type="ChEBI" id="CHEBI:29917"/>
        <dbReference type="ChEBI" id="CHEBI:35235"/>
        <dbReference type="ChEBI" id="CHEBI:57972"/>
        <dbReference type="ChEBI" id="CHEBI:64428"/>
        <dbReference type="EC" id="2.8.1.7"/>
    </reaction>
</comment>
<sequence>MVYLDHAATTPLRPEAEEAWLRATQELRVVPGNPAALHSGARNARRLLEDARESIAHNLGADRAEVIFTSGATEANALGIVGSWRGMRQHGYSAVQVCAADHPSSWNQQTVIEREGGIFKTLEVDTNGVAVVESLSPDAGVISFSLVCSETGTLQPLAKIVDRVNENYDEQKYSRKPLVHIDVCQALHTLPVNLHADGIDLITLSAHKIGGPVGIGALAIKRGTPLRTDRPGGDQELKYRSGTVDVAGACAFAAALNAATVERDELRKRCETLQKRLWDGIKILQNRGELPAEVTQTVTAEIAPTIAHLSIPTAHPEAVLLNLDRAGIWASAGSACHAGVTRPSRVIMEMGRNETQALGVLRLSFGPGSTEADIDSFLTALPSTLQQAQALDKLDQRSKKKRN</sequence>
<name>C0W039_9ACTO</name>
<evidence type="ECO:0000256" key="9">
    <source>
        <dbReference type="ARBA" id="ARBA00050776"/>
    </source>
</evidence>
<dbReference type="AlphaFoldDB" id="C0W039"/>
<evidence type="ECO:0000256" key="6">
    <source>
        <dbReference type="ARBA" id="ARBA00022898"/>
    </source>
</evidence>
<evidence type="ECO:0000256" key="7">
    <source>
        <dbReference type="ARBA" id="ARBA00023004"/>
    </source>
</evidence>
<keyword evidence="8" id="KW-0411">Iron-sulfur</keyword>
<dbReference type="Gene3D" id="1.10.260.50">
    <property type="match status" value="1"/>
</dbReference>
<reference evidence="12 13" key="1">
    <citation type="submission" date="2009-01" db="EMBL/GenBank/DDBJ databases">
        <authorList>
            <person name="Qin X."/>
            <person name="Bachman B."/>
            <person name="Battles P."/>
            <person name="Bell A."/>
            <person name="Bess C."/>
            <person name="Bickham C."/>
            <person name="Chaboub L."/>
            <person name="Chen D."/>
            <person name="Coyle M."/>
            <person name="Deiros D.R."/>
            <person name="Dinh H."/>
            <person name="Forbes L."/>
            <person name="Fowler G."/>
            <person name="Francisco L."/>
            <person name="Fu Q."/>
            <person name="Gubbala S."/>
            <person name="Hale W."/>
            <person name="Han Y."/>
            <person name="Hemphill L."/>
            <person name="Highlander S.K."/>
            <person name="Hirani K."/>
            <person name="Hogues M."/>
            <person name="Jackson L."/>
            <person name="Jakkamsetti A."/>
            <person name="Javaid M."/>
            <person name="Jiang H."/>
            <person name="Korchina V."/>
            <person name="Kovar C."/>
            <person name="Lara F."/>
            <person name="Lee S."/>
            <person name="Mata R."/>
            <person name="Mathew T."/>
            <person name="Moen C."/>
            <person name="Morales K."/>
            <person name="Munidasa M."/>
            <person name="Nazareth L."/>
            <person name="Ngo R."/>
            <person name="Nguyen L."/>
            <person name="Okwuonu G."/>
            <person name="Ongeri F."/>
            <person name="Patil S."/>
            <person name="Petrosino J."/>
            <person name="Pham C."/>
            <person name="Pham P."/>
            <person name="Pu L.-L."/>
            <person name="Puazo M."/>
            <person name="Raj R."/>
            <person name="Reid J."/>
            <person name="Rouhana J."/>
            <person name="Saada N."/>
            <person name="Shang Y."/>
            <person name="Simmons D."/>
            <person name="Thornton R."/>
            <person name="Warren J."/>
            <person name="Weissenberger G."/>
            <person name="Zhang J."/>
            <person name="Zhang L."/>
            <person name="Zhou C."/>
            <person name="Zhu D."/>
            <person name="Muzny D."/>
            <person name="Worley K."/>
            <person name="Gibbs R."/>
        </authorList>
    </citation>
    <scope>NUCLEOTIDE SEQUENCE [LARGE SCALE GENOMIC DNA]</scope>
    <source>
        <strain evidence="12 13">DSM 15436</strain>
    </source>
</reference>
<dbReference type="Proteomes" id="UP000010301">
    <property type="component" value="Unassembled WGS sequence"/>
</dbReference>
<dbReference type="HOGENOM" id="CLU_003433_0_0_11"/>
<keyword evidence="6" id="KW-0663">Pyridoxal phosphate</keyword>
<evidence type="ECO:0000256" key="3">
    <source>
        <dbReference type="ARBA" id="ARBA00012239"/>
    </source>
</evidence>
<evidence type="ECO:0000256" key="4">
    <source>
        <dbReference type="ARBA" id="ARBA00022679"/>
    </source>
</evidence>
<evidence type="ECO:0000259" key="11">
    <source>
        <dbReference type="Pfam" id="PF00266"/>
    </source>
</evidence>
<organism evidence="12 13">
    <name type="scientific">Gleimia coleocanis DSM 15436</name>
    <dbReference type="NCBI Taxonomy" id="525245"/>
    <lineage>
        <taxon>Bacteria</taxon>
        <taxon>Bacillati</taxon>
        <taxon>Actinomycetota</taxon>
        <taxon>Actinomycetes</taxon>
        <taxon>Actinomycetales</taxon>
        <taxon>Actinomycetaceae</taxon>
        <taxon>Gleimia</taxon>
    </lineage>
</organism>
<evidence type="ECO:0000256" key="5">
    <source>
        <dbReference type="ARBA" id="ARBA00022723"/>
    </source>
</evidence>
<protein>
    <recommendedName>
        <fullName evidence="3">cysteine desulfurase</fullName>
        <ecNumber evidence="3">2.8.1.7</ecNumber>
    </recommendedName>
</protein>
<dbReference type="OrthoDB" id="9808002at2"/>
<evidence type="ECO:0000313" key="12">
    <source>
        <dbReference type="EMBL" id="EEH63898.1"/>
    </source>
</evidence>
<evidence type="ECO:0000256" key="10">
    <source>
        <dbReference type="RuleBase" id="RU004504"/>
    </source>
</evidence>
<dbReference type="InterPro" id="IPR015422">
    <property type="entry name" value="PyrdxlP-dep_Trfase_small"/>
</dbReference>
<dbReference type="InterPro" id="IPR000192">
    <property type="entry name" value="Aminotrans_V_dom"/>
</dbReference>
<dbReference type="GO" id="GO:0051536">
    <property type="term" value="F:iron-sulfur cluster binding"/>
    <property type="evidence" value="ECO:0007669"/>
    <property type="project" value="UniProtKB-KW"/>
</dbReference>
<dbReference type="GO" id="GO:0031071">
    <property type="term" value="F:cysteine desulfurase activity"/>
    <property type="evidence" value="ECO:0007669"/>
    <property type="project" value="UniProtKB-EC"/>
</dbReference>